<dbReference type="PANTHER" id="PTHR22946:SF0">
    <property type="entry name" value="DIENELACTONE HYDROLASE DOMAIN-CONTAINING PROTEIN"/>
    <property type="match status" value="1"/>
</dbReference>
<name>A0A517YFK7_9BACT</name>
<dbReference type="Proteomes" id="UP000315017">
    <property type="component" value="Chromosome"/>
</dbReference>
<dbReference type="EMBL" id="CP036274">
    <property type="protein sequence ID" value="QDU29013.1"/>
    <property type="molecule type" value="Genomic_DNA"/>
</dbReference>
<dbReference type="PANTHER" id="PTHR22946">
    <property type="entry name" value="DIENELACTONE HYDROLASE DOMAIN-CONTAINING PROTEIN-RELATED"/>
    <property type="match status" value="1"/>
</dbReference>
<dbReference type="RefSeq" id="WP_145092218.1">
    <property type="nucleotide sequence ID" value="NZ_CP036274.1"/>
</dbReference>
<evidence type="ECO:0000259" key="1">
    <source>
        <dbReference type="Pfam" id="PF05448"/>
    </source>
</evidence>
<proteinExistence type="predicted"/>
<gene>
    <name evidence="2" type="ORF">ETAA8_41200</name>
</gene>
<organism evidence="2 3">
    <name type="scientific">Anatilimnocola aggregata</name>
    <dbReference type="NCBI Taxonomy" id="2528021"/>
    <lineage>
        <taxon>Bacteria</taxon>
        <taxon>Pseudomonadati</taxon>
        <taxon>Planctomycetota</taxon>
        <taxon>Planctomycetia</taxon>
        <taxon>Pirellulales</taxon>
        <taxon>Pirellulaceae</taxon>
        <taxon>Anatilimnocola</taxon>
    </lineage>
</organism>
<sequence>MNWSFLIGITFFLPAFVLADEPKAPATVKELFADFDPRKDALDTKVVREWQKDGIVYRYVTYHIGAFKRKPARMAAFYAFPKEVKKLPALLHLHGGGQRAFLHEVEFYARRGYPCLSINWGGREMEEAKAGDPNTDWGAVDPTQENVPGYFNLKPGEKYLDPFDSPRNNNWYLRTLGCRRGLTFLEQQPEVDPDKLGVYGHSMGGNLTVYVAGSDNRVKAAAPSVGGSGFRTQIWPLLSQYRPQTPNGDVKLFDATIGFESYAPHITAPLLWLGATNDFHGIMDDTYRTGELIPHKNVRYSFTPHMNHRFTPEFAVTRPLWFDQHLKGSFTFPKTPETHLIFETKDAIPMLKVMPDSSQDVAEVHIYYSVDPDPRARFWRSAETKKAGKRLWTGKLPILSVDKPLFAFANVVYKLKQFESEPHARPTERFALSSMLHTVAPKDVAANGATATDKADPVIDDFTHGWRDWYRLSPDNPHHWEFSTRKLTDPKWQGQPGQRLTVEVQAEKPNELVIVLTENFFRQYRGKQKEFTAVVKLTGGRESQTVMWEPKDFKTIDGEALSSWSNVDLLSFHAYHDKGEKLIGSKSWAGPQPVFKKLWWQANDR</sequence>
<accession>A0A517YFK7</accession>
<reference evidence="2 3" key="1">
    <citation type="submission" date="2019-02" db="EMBL/GenBank/DDBJ databases">
        <title>Deep-cultivation of Planctomycetes and their phenomic and genomic characterization uncovers novel biology.</title>
        <authorList>
            <person name="Wiegand S."/>
            <person name="Jogler M."/>
            <person name="Boedeker C."/>
            <person name="Pinto D."/>
            <person name="Vollmers J."/>
            <person name="Rivas-Marin E."/>
            <person name="Kohn T."/>
            <person name="Peeters S.H."/>
            <person name="Heuer A."/>
            <person name="Rast P."/>
            <person name="Oberbeckmann S."/>
            <person name="Bunk B."/>
            <person name="Jeske O."/>
            <person name="Meyerdierks A."/>
            <person name="Storesund J.E."/>
            <person name="Kallscheuer N."/>
            <person name="Luecker S."/>
            <person name="Lage O.M."/>
            <person name="Pohl T."/>
            <person name="Merkel B.J."/>
            <person name="Hornburger P."/>
            <person name="Mueller R.-W."/>
            <person name="Bruemmer F."/>
            <person name="Labrenz M."/>
            <person name="Spormann A.M."/>
            <person name="Op den Camp H."/>
            <person name="Overmann J."/>
            <person name="Amann R."/>
            <person name="Jetten M.S.M."/>
            <person name="Mascher T."/>
            <person name="Medema M.H."/>
            <person name="Devos D.P."/>
            <person name="Kaster A.-K."/>
            <person name="Ovreas L."/>
            <person name="Rohde M."/>
            <person name="Galperin M.Y."/>
            <person name="Jogler C."/>
        </authorList>
    </citation>
    <scope>NUCLEOTIDE SEQUENCE [LARGE SCALE GENOMIC DNA]</scope>
    <source>
        <strain evidence="2 3">ETA_A8</strain>
    </source>
</reference>
<keyword evidence="3" id="KW-1185">Reference proteome</keyword>
<dbReference type="Gene3D" id="3.40.50.1820">
    <property type="entry name" value="alpha/beta hydrolase"/>
    <property type="match status" value="1"/>
</dbReference>
<dbReference type="OrthoDB" id="2491135at2"/>
<dbReference type="SUPFAM" id="SSF53474">
    <property type="entry name" value="alpha/beta-Hydrolases"/>
    <property type="match status" value="1"/>
</dbReference>
<dbReference type="InterPro" id="IPR029058">
    <property type="entry name" value="AB_hydrolase_fold"/>
</dbReference>
<dbReference type="AlphaFoldDB" id="A0A517YFK7"/>
<dbReference type="KEGG" id="aagg:ETAA8_41200"/>
<evidence type="ECO:0000313" key="2">
    <source>
        <dbReference type="EMBL" id="QDU29013.1"/>
    </source>
</evidence>
<dbReference type="InterPro" id="IPR008391">
    <property type="entry name" value="AXE1_dom"/>
</dbReference>
<dbReference type="InterPro" id="IPR050261">
    <property type="entry name" value="FrsA_esterase"/>
</dbReference>
<evidence type="ECO:0000313" key="3">
    <source>
        <dbReference type="Proteomes" id="UP000315017"/>
    </source>
</evidence>
<protein>
    <submittedName>
        <fullName evidence="2">Acetyl xylan esterase (AXE1)</fullName>
    </submittedName>
</protein>
<dbReference type="Pfam" id="PF05448">
    <property type="entry name" value="AXE1"/>
    <property type="match status" value="1"/>
</dbReference>
<feature type="domain" description="Acetyl xylan esterase" evidence="1">
    <location>
        <begin position="69"/>
        <end position="225"/>
    </location>
</feature>